<keyword evidence="2 5" id="KW-0812">Transmembrane</keyword>
<reference evidence="6" key="2">
    <citation type="journal article" date="2007" name="Science">
        <title>Draft genome sequence of the sexually transmitted pathogen Trichomonas vaginalis.</title>
        <authorList>
            <person name="Carlton J.M."/>
            <person name="Hirt R.P."/>
            <person name="Silva J.C."/>
            <person name="Delcher A.L."/>
            <person name="Schatz M."/>
            <person name="Zhao Q."/>
            <person name="Wortman J.R."/>
            <person name="Bidwell S.L."/>
            <person name="Alsmark U.C.M."/>
            <person name="Besteiro S."/>
            <person name="Sicheritz-Ponten T."/>
            <person name="Noel C.J."/>
            <person name="Dacks J.B."/>
            <person name="Foster P.G."/>
            <person name="Simillion C."/>
            <person name="Van de Peer Y."/>
            <person name="Miranda-Saavedra D."/>
            <person name="Barton G.J."/>
            <person name="Westrop G.D."/>
            <person name="Mueller S."/>
            <person name="Dessi D."/>
            <person name="Fiori P.L."/>
            <person name="Ren Q."/>
            <person name="Paulsen I."/>
            <person name="Zhang H."/>
            <person name="Bastida-Corcuera F.D."/>
            <person name="Simoes-Barbosa A."/>
            <person name="Brown M.T."/>
            <person name="Hayes R.D."/>
            <person name="Mukherjee M."/>
            <person name="Okumura C.Y."/>
            <person name="Schneider R."/>
            <person name="Smith A.J."/>
            <person name="Vanacova S."/>
            <person name="Villalvazo M."/>
            <person name="Haas B.J."/>
            <person name="Pertea M."/>
            <person name="Feldblyum T.V."/>
            <person name="Utterback T.R."/>
            <person name="Shu C.L."/>
            <person name="Osoegawa K."/>
            <person name="de Jong P.J."/>
            <person name="Hrdy I."/>
            <person name="Horvathova L."/>
            <person name="Zubacova Z."/>
            <person name="Dolezal P."/>
            <person name="Malik S.B."/>
            <person name="Logsdon J.M. Jr."/>
            <person name="Henze K."/>
            <person name="Gupta A."/>
            <person name="Wang C.C."/>
            <person name="Dunne R.L."/>
            <person name="Upcroft J.A."/>
            <person name="Upcroft P."/>
            <person name="White O."/>
            <person name="Salzberg S.L."/>
            <person name="Tang P."/>
            <person name="Chiu C.-H."/>
            <person name="Lee Y.-S."/>
            <person name="Embley T.M."/>
            <person name="Coombs G.H."/>
            <person name="Mottram J.C."/>
            <person name="Tachezy J."/>
            <person name="Fraser-Liggett C.M."/>
            <person name="Johnson P.J."/>
        </authorList>
    </citation>
    <scope>NUCLEOTIDE SEQUENCE [LARGE SCALE GENOMIC DNA]</scope>
    <source>
        <strain evidence="6">G3</strain>
    </source>
</reference>
<dbReference type="AlphaFoldDB" id="A2FT03"/>
<accession>A2FT03</accession>
<evidence type="ECO:0000313" key="6">
    <source>
        <dbReference type="EMBL" id="EAX91968.1"/>
    </source>
</evidence>
<evidence type="ECO:0000256" key="2">
    <source>
        <dbReference type="ARBA" id="ARBA00022692"/>
    </source>
</evidence>
<protein>
    <submittedName>
        <fullName evidence="6">Uncharacterized protein</fullName>
    </submittedName>
</protein>
<dbReference type="Pfam" id="PF04756">
    <property type="entry name" value="OST3_OST6"/>
    <property type="match status" value="1"/>
</dbReference>
<reference evidence="6" key="1">
    <citation type="submission" date="2006-10" db="EMBL/GenBank/DDBJ databases">
        <authorList>
            <person name="Amadeo P."/>
            <person name="Zhao Q."/>
            <person name="Wortman J."/>
            <person name="Fraser-Liggett C."/>
            <person name="Carlton J."/>
        </authorList>
    </citation>
    <scope>NUCLEOTIDE SEQUENCE</scope>
    <source>
        <strain evidence="6">G3</strain>
    </source>
</reference>
<feature type="transmembrane region" description="Helical" evidence="5">
    <location>
        <begin position="28"/>
        <end position="54"/>
    </location>
</feature>
<dbReference type="GO" id="GO:0016020">
    <property type="term" value="C:membrane"/>
    <property type="evidence" value="ECO:0007669"/>
    <property type="project" value="UniProtKB-SubCell"/>
</dbReference>
<organism evidence="6 7">
    <name type="scientific">Trichomonas vaginalis (strain ATCC PRA-98 / G3)</name>
    <dbReference type="NCBI Taxonomy" id="412133"/>
    <lineage>
        <taxon>Eukaryota</taxon>
        <taxon>Metamonada</taxon>
        <taxon>Parabasalia</taxon>
        <taxon>Trichomonadida</taxon>
        <taxon>Trichomonadidae</taxon>
        <taxon>Trichomonas</taxon>
    </lineage>
</organism>
<evidence type="ECO:0000256" key="5">
    <source>
        <dbReference type="SAM" id="Phobius"/>
    </source>
</evidence>
<keyword evidence="3 5" id="KW-1133">Transmembrane helix</keyword>
<dbReference type="Proteomes" id="UP000001542">
    <property type="component" value="Unassembled WGS sequence"/>
</dbReference>
<feature type="transmembrane region" description="Helical" evidence="5">
    <location>
        <begin position="126"/>
        <end position="146"/>
    </location>
</feature>
<sequence>MNIRKCILFPAQFFNIPDLNTPLSTIPIPHIIICMTIICSSFFLIVGGFIYCVIRGIEFIPYDWTPDGKMVPVYIAAHYEQTGIESLIIGSLFTLGGLTLLCGFIGVSNINKKTSKKRKEDEKDVFSYIALTSFIWIAIAILIFTAKMGYSTIRFTAV</sequence>
<dbReference type="OrthoDB" id="10256333at2759"/>
<dbReference type="RefSeq" id="XP_001304898.1">
    <property type="nucleotide sequence ID" value="XM_001304897.1"/>
</dbReference>
<dbReference type="EMBL" id="DS113999">
    <property type="protein sequence ID" value="EAX91968.1"/>
    <property type="molecule type" value="Genomic_DNA"/>
</dbReference>
<keyword evidence="7" id="KW-1185">Reference proteome</keyword>
<evidence type="ECO:0000256" key="1">
    <source>
        <dbReference type="ARBA" id="ARBA00004141"/>
    </source>
</evidence>
<dbReference type="InterPro" id="IPR021149">
    <property type="entry name" value="OligosaccharylTrfase_OST3/OST6"/>
</dbReference>
<dbReference type="VEuPathDB" id="TrichDB:TVAGG3_0768770"/>
<keyword evidence="4 5" id="KW-0472">Membrane</keyword>
<evidence type="ECO:0000256" key="4">
    <source>
        <dbReference type="ARBA" id="ARBA00023136"/>
    </source>
</evidence>
<dbReference type="InParanoid" id="A2FT03"/>
<dbReference type="TCDB" id="1.A.76.2.6">
    <property type="family name" value="the magnesium transporter1 (magt1) family"/>
</dbReference>
<evidence type="ECO:0000256" key="3">
    <source>
        <dbReference type="ARBA" id="ARBA00022989"/>
    </source>
</evidence>
<feature type="transmembrane region" description="Helical" evidence="5">
    <location>
        <begin position="87"/>
        <end position="106"/>
    </location>
</feature>
<gene>
    <name evidence="6" type="ORF">TVAG_387460</name>
</gene>
<proteinExistence type="predicted"/>
<dbReference type="VEuPathDB" id="TrichDB:TVAG_387460"/>
<evidence type="ECO:0000313" key="7">
    <source>
        <dbReference type="Proteomes" id="UP000001542"/>
    </source>
</evidence>
<dbReference type="KEGG" id="tva:4749672"/>
<comment type="subcellular location">
    <subcellularLocation>
        <location evidence="1">Membrane</location>
        <topology evidence="1">Multi-pass membrane protein</topology>
    </subcellularLocation>
</comment>
<name>A2FT03_TRIV3</name>